<sequence length="82" mass="8959">MGVDRCYGHDSPAGRCSAHYPLLGNHSEGVVGKRIVWFSEEPVSVTVPVSEALAIRGIRTDMHSHAVPAPSEEQDINKQSYK</sequence>
<dbReference type="Proteomes" id="UP001054837">
    <property type="component" value="Unassembled WGS sequence"/>
</dbReference>
<dbReference type="EMBL" id="BPLQ01001079">
    <property type="protein sequence ID" value="GIX78151.1"/>
    <property type="molecule type" value="Genomic_DNA"/>
</dbReference>
<accession>A0AAV4N0F5</accession>
<dbReference type="AlphaFoldDB" id="A0AAV4N0F5"/>
<name>A0AAV4N0F5_9ARAC</name>
<comment type="caution">
    <text evidence="1">The sequence shown here is derived from an EMBL/GenBank/DDBJ whole genome shotgun (WGS) entry which is preliminary data.</text>
</comment>
<evidence type="ECO:0000313" key="2">
    <source>
        <dbReference type="Proteomes" id="UP001054837"/>
    </source>
</evidence>
<keyword evidence="2" id="KW-1185">Reference proteome</keyword>
<proteinExistence type="predicted"/>
<gene>
    <name evidence="1" type="ORF">CDAR_508791</name>
</gene>
<evidence type="ECO:0000313" key="1">
    <source>
        <dbReference type="EMBL" id="GIX78151.1"/>
    </source>
</evidence>
<organism evidence="1 2">
    <name type="scientific">Caerostris darwini</name>
    <dbReference type="NCBI Taxonomy" id="1538125"/>
    <lineage>
        <taxon>Eukaryota</taxon>
        <taxon>Metazoa</taxon>
        <taxon>Ecdysozoa</taxon>
        <taxon>Arthropoda</taxon>
        <taxon>Chelicerata</taxon>
        <taxon>Arachnida</taxon>
        <taxon>Araneae</taxon>
        <taxon>Araneomorphae</taxon>
        <taxon>Entelegynae</taxon>
        <taxon>Araneoidea</taxon>
        <taxon>Araneidae</taxon>
        <taxon>Caerostris</taxon>
    </lineage>
</organism>
<reference evidence="1 2" key="1">
    <citation type="submission" date="2021-06" db="EMBL/GenBank/DDBJ databases">
        <title>Caerostris darwini draft genome.</title>
        <authorList>
            <person name="Kono N."/>
            <person name="Arakawa K."/>
        </authorList>
    </citation>
    <scope>NUCLEOTIDE SEQUENCE [LARGE SCALE GENOMIC DNA]</scope>
</reference>
<protein>
    <submittedName>
        <fullName evidence="1">Uncharacterized protein</fullName>
    </submittedName>
</protein>